<accession>A0ABW8I9L1</accession>
<name>A0ABW8I9L1_9BACI</name>
<evidence type="ECO:0000313" key="2">
    <source>
        <dbReference type="EMBL" id="MFK2826166.1"/>
    </source>
</evidence>
<organism evidence="2 3">
    <name type="scientific">Bacillus lumedeiriae</name>
    <dbReference type="NCBI Taxonomy" id="3058829"/>
    <lineage>
        <taxon>Bacteria</taxon>
        <taxon>Bacillati</taxon>
        <taxon>Bacillota</taxon>
        <taxon>Bacilli</taxon>
        <taxon>Bacillales</taxon>
        <taxon>Bacillaceae</taxon>
        <taxon>Bacillus</taxon>
    </lineage>
</organism>
<dbReference type="RefSeq" id="WP_404317154.1">
    <property type="nucleotide sequence ID" value="NZ_JAUIYO010000007.1"/>
</dbReference>
<dbReference type="EMBL" id="JAUIYO010000007">
    <property type="protein sequence ID" value="MFK2826166.1"/>
    <property type="molecule type" value="Genomic_DNA"/>
</dbReference>
<gene>
    <name evidence="2" type="ORF">QYG89_10865</name>
</gene>
<dbReference type="InterPro" id="IPR009078">
    <property type="entry name" value="Ferritin-like_SF"/>
</dbReference>
<proteinExistence type="predicted"/>
<evidence type="ECO:0000259" key="1">
    <source>
        <dbReference type="Pfam" id="PF02915"/>
    </source>
</evidence>
<keyword evidence="3" id="KW-1185">Reference proteome</keyword>
<feature type="domain" description="Rubrerythrin diiron-binding" evidence="1">
    <location>
        <begin position="35"/>
        <end position="153"/>
    </location>
</feature>
<sequence length="164" mass="19103">MYLPYGYPLRQYSPPQNSLSQGMDQHCLPSALERVKKAVQGEKEDELFYQHLIAMAPTQEAKDVIATIRDDERKHNQMFRLIYRSYTGQDIAPSEEETFQQPESYSEGLRTALFGELRAVENYRKIKQCLSGYVYQQMLFEIITDELKHATKYNYLFTLAKLGG</sequence>
<dbReference type="CDD" id="cd00657">
    <property type="entry name" value="Ferritin_like"/>
    <property type="match status" value="1"/>
</dbReference>
<protein>
    <submittedName>
        <fullName evidence="2">Ferritin-like domain-containing protein</fullName>
    </submittedName>
</protein>
<dbReference type="Proteomes" id="UP001619911">
    <property type="component" value="Unassembled WGS sequence"/>
</dbReference>
<dbReference type="InterPro" id="IPR012347">
    <property type="entry name" value="Ferritin-like"/>
</dbReference>
<comment type="caution">
    <text evidence="2">The sequence shown here is derived from an EMBL/GenBank/DDBJ whole genome shotgun (WGS) entry which is preliminary data.</text>
</comment>
<dbReference type="SUPFAM" id="SSF47240">
    <property type="entry name" value="Ferritin-like"/>
    <property type="match status" value="1"/>
</dbReference>
<evidence type="ECO:0000313" key="3">
    <source>
        <dbReference type="Proteomes" id="UP001619911"/>
    </source>
</evidence>
<dbReference type="Gene3D" id="1.20.1260.10">
    <property type="match status" value="1"/>
</dbReference>
<dbReference type="Pfam" id="PF02915">
    <property type="entry name" value="Rubrerythrin"/>
    <property type="match status" value="1"/>
</dbReference>
<dbReference type="InterPro" id="IPR003251">
    <property type="entry name" value="Rr_diiron-bd_dom"/>
</dbReference>
<reference evidence="2 3" key="1">
    <citation type="submission" date="2023-07" db="EMBL/GenBank/DDBJ databases">
        <title>Bacillus lucianemedeirus sp. nov, a new species isolated from an immunobiological production facility.</title>
        <authorList>
            <person name="Costa L.V."/>
            <person name="Miranda R.V.S.L."/>
            <person name="Brandao M.L.L."/>
            <person name="Reis C.M.F."/>
            <person name="Frazao A.M."/>
            <person name="Cruz F.V."/>
            <person name="Baio P.V.P."/>
            <person name="Veras J.F.C."/>
            <person name="Ramos J.N."/>
            <person name="Vieira V."/>
        </authorList>
    </citation>
    <scope>NUCLEOTIDE SEQUENCE [LARGE SCALE GENOMIC DNA]</scope>
    <source>
        <strain evidence="2 3">B190/17</strain>
    </source>
</reference>